<dbReference type="InterPro" id="IPR054829">
    <property type="entry name" value="FdxA"/>
</dbReference>
<dbReference type="PROSITE" id="PS51379">
    <property type="entry name" value="4FE4S_FER_2"/>
    <property type="match status" value="2"/>
</dbReference>
<evidence type="ECO:0000256" key="7">
    <source>
        <dbReference type="ARBA" id="ARBA00022982"/>
    </source>
</evidence>
<dbReference type="RefSeq" id="WP_080889058.1">
    <property type="nucleotide sequence ID" value="NZ_JXCQ01000018.1"/>
</dbReference>
<dbReference type="GO" id="GO:0009055">
    <property type="term" value="F:electron transfer activity"/>
    <property type="evidence" value="ECO:0007669"/>
    <property type="project" value="InterPro"/>
</dbReference>
<gene>
    <name evidence="13" type="primary">fdxA_2</name>
    <name evidence="13" type="ORF">PFLU3_25410</name>
</gene>
<dbReference type="InterPro" id="IPR017896">
    <property type="entry name" value="4Fe4S_Fe-S-bd"/>
</dbReference>
<dbReference type="PATRIC" id="fig|294.125.peg.2607"/>
<sequence>MTYVVTDNCINCKYTDCVMVCPVNCFHEGQNFIVIDPDECIECAACVQECAAGAIFREDALPLGMENFKKLNAELARDWPKITRNKPAHPDANRWVYMDNKLQHLIR</sequence>
<keyword evidence="6 11" id="KW-0677">Repeat</keyword>
<dbReference type="InterPro" id="IPR000813">
    <property type="entry name" value="7Fe_ferredoxin"/>
</dbReference>
<evidence type="ECO:0000256" key="10">
    <source>
        <dbReference type="ARBA" id="ARBA00023291"/>
    </source>
</evidence>
<evidence type="ECO:0000313" key="13">
    <source>
        <dbReference type="EMBL" id="KIR21989.1"/>
    </source>
</evidence>
<keyword evidence="7 11" id="KW-0249">Electron transport</keyword>
<dbReference type="EMBL" id="JXCQ01000018">
    <property type="protein sequence ID" value="KIR21989.1"/>
    <property type="molecule type" value="Genomic_DNA"/>
</dbReference>
<reference evidence="13 14" key="1">
    <citation type="submission" date="2015-01" db="EMBL/GenBank/DDBJ databases">
        <title>Genome sequence of the beneficial rhizobacterium Pseudomonas fluorescens 2-79.</title>
        <authorList>
            <person name="Thuermer A."/>
            <person name="Daniel R."/>
        </authorList>
    </citation>
    <scope>NUCLEOTIDE SEQUENCE [LARGE SCALE GENOMIC DNA]</scope>
    <source>
        <strain evidence="13 14">2-79</strain>
    </source>
</reference>
<keyword evidence="5 11" id="KW-0479">Metal-binding</keyword>
<evidence type="ECO:0000256" key="9">
    <source>
        <dbReference type="ARBA" id="ARBA00023014"/>
    </source>
</evidence>
<dbReference type="Pfam" id="PF11953">
    <property type="entry name" value="DUF3470"/>
    <property type="match status" value="1"/>
</dbReference>
<comment type="cofactor">
    <cofactor evidence="1 11">
        <name>[3Fe-4S] cluster</name>
        <dbReference type="ChEBI" id="CHEBI:21137"/>
    </cofactor>
</comment>
<dbReference type="PRINTS" id="PR00354">
    <property type="entry name" value="7FE8SFRDOXIN"/>
</dbReference>
<keyword evidence="10 11" id="KW-0003">3Fe-4S</keyword>
<evidence type="ECO:0000259" key="12">
    <source>
        <dbReference type="PROSITE" id="PS51379"/>
    </source>
</evidence>
<dbReference type="GO" id="GO:0051539">
    <property type="term" value="F:4 iron, 4 sulfur cluster binding"/>
    <property type="evidence" value="ECO:0007669"/>
    <property type="project" value="UniProtKB-KW"/>
</dbReference>
<evidence type="ECO:0000256" key="5">
    <source>
        <dbReference type="ARBA" id="ARBA00022723"/>
    </source>
</evidence>
<evidence type="ECO:0000256" key="4">
    <source>
        <dbReference type="ARBA" id="ARBA00022485"/>
    </source>
</evidence>
<dbReference type="GO" id="GO:0046872">
    <property type="term" value="F:metal ion binding"/>
    <property type="evidence" value="ECO:0007669"/>
    <property type="project" value="UniProtKB-KW"/>
</dbReference>
<evidence type="ECO:0000256" key="11">
    <source>
        <dbReference type="RuleBase" id="RU364098"/>
    </source>
</evidence>
<dbReference type="Pfam" id="PF13237">
    <property type="entry name" value="Fer4_10"/>
    <property type="match status" value="1"/>
</dbReference>
<name>A0A0D0TIS7_PSEFL</name>
<evidence type="ECO:0000256" key="3">
    <source>
        <dbReference type="ARBA" id="ARBA00022448"/>
    </source>
</evidence>
<organism evidence="13 14">
    <name type="scientific">Pseudomonas fluorescens</name>
    <dbReference type="NCBI Taxonomy" id="294"/>
    <lineage>
        <taxon>Bacteria</taxon>
        <taxon>Pseudomonadati</taxon>
        <taxon>Pseudomonadota</taxon>
        <taxon>Gammaproteobacteria</taxon>
        <taxon>Pseudomonadales</taxon>
        <taxon>Pseudomonadaceae</taxon>
        <taxon>Pseudomonas</taxon>
    </lineage>
</organism>
<accession>A0A0D0TIS7</accession>
<dbReference type="NCBIfam" id="NF045490">
    <property type="entry name" value="FdxA_Protbact"/>
    <property type="match status" value="1"/>
</dbReference>
<keyword evidence="9 11" id="KW-0411">Iron-sulfur</keyword>
<comment type="function">
    <text evidence="11">Ferredoxins are iron-sulfur proteins that transfer electrons in a wide variety of metabolic reactions.</text>
</comment>
<feature type="domain" description="4Fe-4S ferredoxin-type" evidence="12">
    <location>
        <begin position="31"/>
        <end position="60"/>
    </location>
</feature>
<dbReference type="PANTHER" id="PTHR42859:SF2">
    <property type="entry name" value="FERREDOXIN"/>
    <property type="match status" value="1"/>
</dbReference>
<dbReference type="Gene3D" id="3.30.70.20">
    <property type="match status" value="1"/>
</dbReference>
<dbReference type="InterPro" id="IPR022569">
    <property type="entry name" value="Fd_C"/>
</dbReference>
<evidence type="ECO:0000313" key="14">
    <source>
        <dbReference type="Proteomes" id="UP000032210"/>
    </source>
</evidence>
<proteinExistence type="predicted"/>
<dbReference type="InterPro" id="IPR050294">
    <property type="entry name" value="RnfB_subfamily"/>
</dbReference>
<dbReference type="SUPFAM" id="SSF54862">
    <property type="entry name" value="4Fe-4S ferredoxins"/>
    <property type="match status" value="1"/>
</dbReference>
<keyword evidence="4 11" id="KW-0004">4Fe-4S</keyword>
<comment type="caution">
    <text evidence="13">The sequence shown here is derived from an EMBL/GenBank/DDBJ whole genome shotgun (WGS) entry which is preliminary data.</text>
</comment>
<dbReference type="Proteomes" id="UP000032210">
    <property type="component" value="Unassembled WGS sequence"/>
</dbReference>
<keyword evidence="3 11" id="KW-0813">Transport</keyword>
<dbReference type="AlphaFoldDB" id="A0A0D0TIS7"/>
<evidence type="ECO:0000256" key="6">
    <source>
        <dbReference type="ARBA" id="ARBA00022737"/>
    </source>
</evidence>
<dbReference type="GO" id="GO:0051538">
    <property type="term" value="F:3 iron, 4 sulfur cluster binding"/>
    <property type="evidence" value="ECO:0007669"/>
    <property type="project" value="UniProtKB-KW"/>
</dbReference>
<evidence type="ECO:0000256" key="8">
    <source>
        <dbReference type="ARBA" id="ARBA00023004"/>
    </source>
</evidence>
<protein>
    <recommendedName>
        <fullName evidence="11">Ferredoxin</fullName>
    </recommendedName>
</protein>
<dbReference type="PANTHER" id="PTHR42859">
    <property type="entry name" value="OXIDOREDUCTASE"/>
    <property type="match status" value="1"/>
</dbReference>
<keyword evidence="8 11" id="KW-0408">Iron</keyword>
<feature type="domain" description="4Fe-4S ferredoxin-type" evidence="12">
    <location>
        <begin position="1"/>
        <end position="27"/>
    </location>
</feature>
<evidence type="ECO:0000256" key="2">
    <source>
        <dbReference type="ARBA" id="ARBA00001966"/>
    </source>
</evidence>
<evidence type="ECO:0000256" key="1">
    <source>
        <dbReference type="ARBA" id="ARBA00001927"/>
    </source>
</evidence>
<comment type="cofactor">
    <cofactor evidence="2 11">
        <name>[4Fe-4S] cluster</name>
        <dbReference type="ChEBI" id="CHEBI:49883"/>
    </cofactor>
</comment>